<dbReference type="PROSITE" id="PS51918">
    <property type="entry name" value="RADICAL_SAM"/>
    <property type="match status" value="1"/>
</dbReference>
<dbReference type="InterPro" id="IPR013785">
    <property type="entry name" value="Aldolase_TIM"/>
</dbReference>
<dbReference type="NCBIfam" id="TIGR00238">
    <property type="entry name" value="KamA family radical SAM protein"/>
    <property type="match status" value="1"/>
</dbReference>
<dbReference type="GO" id="GO:0046872">
    <property type="term" value="F:metal ion binding"/>
    <property type="evidence" value="ECO:0007669"/>
    <property type="project" value="UniProtKB-KW"/>
</dbReference>
<dbReference type="GO" id="GO:0016853">
    <property type="term" value="F:isomerase activity"/>
    <property type="evidence" value="ECO:0007669"/>
    <property type="project" value="UniProtKB-KW"/>
</dbReference>
<evidence type="ECO:0000256" key="8">
    <source>
        <dbReference type="ARBA" id="ARBA00022723"/>
    </source>
</evidence>
<feature type="binding site" evidence="14">
    <location>
        <position position="152"/>
    </location>
    <ligand>
        <name>[4Fe-4S] cluster</name>
        <dbReference type="ChEBI" id="CHEBI:49883"/>
        <note>4Fe-4S-S-AdoMet</note>
    </ligand>
</feature>
<dbReference type="GO" id="GO:0051539">
    <property type="term" value="F:4 iron, 4 sulfur cluster binding"/>
    <property type="evidence" value="ECO:0007669"/>
    <property type="project" value="UniProtKB-KW"/>
</dbReference>
<evidence type="ECO:0000256" key="3">
    <source>
        <dbReference type="ARBA" id="ARBA00001966"/>
    </source>
</evidence>
<organism evidence="17">
    <name type="scientific">Schlesneria paludicola</name>
    <dbReference type="NCBI Taxonomy" id="360056"/>
    <lineage>
        <taxon>Bacteria</taxon>
        <taxon>Pseudomonadati</taxon>
        <taxon>Planctomycetota</taxon>
        <taxon>Planctomycetia</taxon>
        <taxon>Planctomycetales</taxon>
        <taxon>Planctomycetaceae</taxon>
        <taxon>Schlesneria</taxon>
    </lineage>
</organism>
<feature type="modified residue" description="N6-(pyridoxal phosphate)lysine" evidence="15">
    <location>
        <position position="360"/>
    </location>
</feature>
<dbReference type="PANTHER" id="PTHR30538:SF1">
    <property type="entry name" value="L-LYSINE 2,3-AMINOMUTASE"/>
    <property type="match status" value="1"/>
</dbReference>
<evidence type="ECO:0000256" key="6">
    <source>
        <dbReference type="ARBA" id="ARBA00022485"/>
    </source>
</evidence>
<dbReference type="SUPFAM" id="SSF102114">
    <property type="entry name" value="Radical SAM enzymes"/>
    <property type="match status" value="1"/>
</dbReference>
<dbReference type="PIRSF" id="PIRSF004911">
    <property type="entry name" value="DUF160"/>
    <property type="match status" value="1"/>
</dbReference>
<dbReference type="PANTHER" id="PTHR30538">
    <property type="entry name" value="LYSINE 2,3-AMINOMUTASE-RELATED"/>
    <property type="match status" value="1"/>
</dbReference>
<evidence type="ECO:0000256" key="12">
    <source>
        <dbReference type="ARBA" id="ARBA00023235"/>
    </source>
</evidence>
<dbReference type="CDD" id="cd01335">
    <property type="entry name" value="Radical_SAM"/>
    <property type="match status" value="1"/>
</dbReference>
<dbReference type="InterPro" id="IPR003739">
    <property type="entry name" value="Lys_aminomutase/Glu_NH3_mut"/>
</dbReference>
<dbReference type="InterPro" id="IPR022462">
    <property type="entry name" value="EpmB"/>
</dbReference>
<dbReference type="Gene3D" id="3.20.20.70">
    <property type="entry name" value="Aldolase class I"/>
    <property type="match status" value="1"/>
</dbReference>
<comment type="similarity">
    <text evidence="4">Belongs to the radical SAM superfamily. KamA family.</text>
</comment>
<reference evidence="17" key="1">
    <citation type="journal article" date="2020" name="mSystems">
        <title>Genome- and Community-Level Interaction Insights into Carbon Utilization and Element Cycling Functions of Hydrothermarchaeota in Hydrothermal Sediment.</title>
        <authorList>
            <person name="Zhou Z."/>
            <person name="Liu Y."/>
            <person name="Xu W."/>
            <person name="Pan J."/>
            <person name="Luo Z.H."/>
            <person name="Li M."/>
        </authorList>
    </citation>
    <scope>NUCLEOTIDE SEQUENCE [LARGE SCALE GENOMIC DNA]</scope>
    <source>
        <strain evidence="17">SpSt-508</strain>
    </source>
</reference>
<evidence type="ECO:0000313" key="17">
    <source>
        <dbReference type="EMBL" id="HGT40305.1"/>
    </source>
</evidence>
<dbReference type="InterPro" id="IPR007197">
    <property type="entry name" value="rSAM"/>
</dbReference>
<keyword evidence="7" id="KW-0949">S-adenosyl-L-methionine</keyword>
<evidence type="ECO:0000256" key="13">
    <source>
        <dbReference type="ARBA" id="ARBA00030756"/>
    </source>
</evidence>
<gene>
    <name evidence="17" type="primary">epmB</name>
    <name evidence="17" type="ORF">ENS64_13740</name>
</gene>
<feature type="domain" description="Radical SAM core" evidence="16">
    <location>
        <begin position="134"/>
        <end position="346"/>
    </location>
</feature>
<evidence type="ECO:0000256" key="4">
    <source>
        <dbReference type="ARBA" id="ARBA00008703"/>
    </source>
</evidence>
<evidence type="ECO:0000256" key="5">
    <source>
        <dbReference type="ARBA" id="ARBA00022363"/>
    </source>
</evidence>
<keyword evidence="6 14" id="KW-0004">4Fe-4S</keyword>
<dbReference type="Pfam" id="PF04055">
    <property type="entry name" value="Radical_SAM"/>
    <property type="match status" value="1"/>
</dbReference>
<evidence type="ECO:0000256" key="11">
    <source>
        <dbReference type="ARBA" id="ARBA00023014"/>
    </source>
</evidence>
<keyword evidence="11 14" id="KW-0411">Iron-sulfur</keyword>
<name>A0A7C4QR89_9PLAN</name>
<evidence type="ECO:0000256" key="7">
    <source>
        <dbReference type="ARBA" id="ARBA00022691"/>
    </source>
</evidence>
<feature type="binding site" evidence="14">
    <location>
        <position position="155"/>
    </location>
    <ligand>
        <name>[4Fe-4S] cluster</name>
        <dbReference type="ChEBI" id="CHEBI:49883"/>
        <note>4Fe-4S-S-AdoMet</note>
    </ligand>
</feature>
<dbReference type="AlphaFoldDB" id="A0A7C4QR89"/>
<comment type="caution">
    <text evidence="17">The sequence shown here is derived from an EMBL/GenBank/DDBJ whole genome shotgun (WGS) entry which is preliminary data.</text>
</comment>
<accession>A0A7C4QR89</accession>
<dbReference type="NCBIfam" id="TIGR03821">
    <property type="entry name" value="EFP_modif_epmB"/>
    <property type="match status" value="1"/>
</dbReference>
<evidence type="ECO:0000256" key="14">
    <source>
        <dbReference type="PIRSR" id="PIRSR004911-1"/>
    </source>
</evidence>
<evidence type="ECO:0000256" key="9">
    <source>
        <dbReference type="ARBA" id="ARBA00022898"/>
    </source>
</evidence>
<comment type="cofactor">
    <cofactor evidence="3">
        <name>[4Fe-4S] cluster</name>
        <dbReference type="ChEBI" id="CHEBI:49883"/>
    </cofactor>
</comment>
<dbReference type="SFLD" id="SFLDG01070">
    <property type="entry name" value="PLP-dependent"/>
    <property type="match status" value="1"/>
</dbReference>
<protein>
    <recommendedName>
        <fullName evidence="5">L-lysine 2,3-aminomutase</fullName>
    </recommendedName>
    <alternativeName>
        <fullName evidence="13">EF-P post-translational modification enzyme B</fullName>
    </alternativeName>
</protein>
<evidence type="ECO:0000259" key="16">
    <source>
        <dbReference type="PROSITE" id="PS51918"/>
    </source>
</evidence>
<keyword evidence="12" id="KW-0413">Isomerase</keyword>
<proteinExistence type="inferred from homology"/>
<keyword evidence="8 14" id="KW-0479">Metal-binding</keyword>
<dbReference type="SFLD" id="SFLDF00314">
    <property type="entry name" value="L-lysine_2_3-aminomutase_(yjeK"/>
    <property type="match status" value="1"/>
</dbReference>
<dbReference type="EMBL" id="DSVQ01000016">
    <property type="protein sequence ID" value="HGT40305.1"/>
    <property type="molecule type" value="Genomic_DNA"/>
</dbReference>
<evidence type="ECO:0000256" key="2">
    <source>
        <dbReference type="ARBA" id="ARBA00001933"/>
    </source>
</evidence>
<comment type="catalytic activity">
    <reaction evidence="1">
        <text>L-lysine = D-beta-lysine</text>
        <dbReference type="Rhea" id="RHEA:44148"/>
        <dbReference type="ChEBI" id="CHEBI:32551"/>
        <dbReference type="ChEBI" id="CHEBI:84138"/>
    </reaction>
</comment>
<evidence type="ECO:0000256" key="15">
    <source>
        <dbReference type="PIRSR" id="PIRSR603739-50"/>
    </source>
</evidence>
<keyword evidence="9 15" id="KW-0663">Pyridoxal phosphate</keyword>
<feature type="binding site" evidence="14">
    <location>
        <position position="148"/>
    </location>
    <ligand>
        <name>[4Fe-4S] cluster</name>
        <dbReference type="ChEBI" id="CHEBI:49883"/>
        <note>4Fe-4S-S-AdoMet</note>
    </ligand>
</feature>
<sequence>MVIQQDTTALEARESTNAGVIVPDRVSRTPAESRRLPAAREQWQTELAAAIRDPDQLVDRLGLPDSLRAAARQSAALFPLVVPESYLARMTPGNPADPLLRQVLPVVDEANSPANFRADPLAEQQARIAPGLLQKYPGRALLITTGACAVHCRYCFRRHYPYQAEPRQLADWEPAFAALAADESLHEVLLSGGDPLTWTDARLAPLIDRLEQIPHLRRLRIHTRLPIVIPSRITPRLLQRLRTSRLTPIIVVHANHPAEIVGDCAEALRQLVLGGLTTLNQAVLLRGINDDADTLCHLCERLSDLGVLPYYLHQLDRVQGAAHFEVAENRGRELLAELRRRLPGYAVPRYVREIPGVPYKSPLDHIGGETVPDGLPPGTGS</sequence>
<dbReference type="SFLD" id="SFLDS00029">
    <property type="entry name" value="Radical_SAM"/>
    <property type="match status" value="1"/>
</dbReference>
<evidence type="ECO:0000256" key="1">
    <source>
        <dbReference type="ARBA" id="ARBA00001352"/>
    </source>
</evidence>
<evidence type="ECO:0000256" key="10">
    <source>
        <dbReference type="ARBA" id="ARBA00023004"/>
    </source>
</evidence>
<dbReference type="InterPro" id="IPR058240">
    <property type="entry name" value="rSAM_sf"/>
</dbReference>
<keyword evidence="10" id="KW-0408">Iron</keyword>
<comment type="cofactor">
    <cofactor evidence="2 15">
        <name>pyridoxal 5'-phosphate</name>
        <dbReference type="ChEBI" id="CHEBI:597326"/>
    </cofactor>
</comment>